<sequence length="156" mass="16885">TGRKAFSLSDVWYGMGLQMLLYLFALERSGPARYGHEIVPAGVLYVPARDVLIPADRRLSPEEAARERAGAVRRSGLLLDDAAVLHAMEHSDTPQYLPVSPRRKTARSQARSSSACSRGILKRHCSTSRTSCAAAASRPTPTSAPGRTRPARTATI</sequence>
<accession>K1SZP1</accession>
<feature type="region of interest" description="Disordered" evidence="1">
    <location>
        <begin position="94"/>
        <end position="156"/>
    </location>
</feature>
<protein>
    <submittedName>
        <fullName evidence="2">ATP-dependent nuclease, subunit B</fullName>
    </submittedName>
</protein>
<name>K1SZP1_9ZZZZ</name>
<gene>
    <name evidence="2" type="ORF">LEA_12638</name>
</gene>
<feature type="compositionally biased region" description="Low complexity" evidence="1">
    <location>
        <begin position="107"/>
        <end position="118"/>
    </location>
</feature>
<organism evidence="2">
    <name type="scientific">human gut metagenome</name>
    <dbReference type="NCBI Taxonomy" id="408170"/>
    <lineage>
        <taxon>unclassified sequences</taxon>
        <taxon>metagenomes</taxon>
        <taxon>organismal metagenomes</taxon>
    </lineage>
</organism>
<feature type="non-terminal residue" evidence="2">
    <location>
        <position position="1"/>
    </location>
</feature>
<feature type="compositionally biased region" description="Low complexity" evidence="1">
    <location>
        <begin position="127"/>
        <end position="144"/>
    </location>
</feature>
<evidence type="ECO:0000313" key="2">
    <source>
        <dbReference type="EMBL" id="EKC60884.1"/>
    </source>
</evidence>
<evidence type="ECO:0000256" key="1">
    <source>
        <dbReference type="SAM" id="MobiDB-lite"/>
    </source>
</evidence>
<comment type="caution">
    <text evidence="2">The sequence shown here is derived from an EMBL/GenBank/DDBJ whole genome shotgun (WGS) entry which is preliminary data.</text>
</comment>
<dbReference type="EMBL" id="AJWY01008554">
    <property type="protein sequence ID" value="EKC60884.1"/>
    <property type="molecule type" value="Genomic_DNA"/>
</dbReference>
<dbReference type="AlphaFoldDB" id="K1SZP1"/>
<reference evidence="2" key="1">
    <citation type="journal article" date="2013" name="Environ. Microbiol.">
        <title>Microbiota from the distal guts of lean and obese adolescents exhibit partial functional redundancy besides clear differences in community structure.</title>
        <authorList>
            <person name="Ferrer M."/>
            <person name="Ruiz A."/>
            <person name="Lanza F."/>
            <person name="Haange S.B."/>
            <person name="Oberbach A."/>
            <person name="Till H."/>
            <person name="Bargiela R."/>
            <person name="Campoy C."/>
            <person name="Segura M.T."/>
            <person name="Richter M."/>
            <person name="von Bergen M."/>
            <person name="Seifert J."/>
            <person name="Suarez A."/>
        </authorList>
    </citation>
    <scope>NUCLEOTIDE SEQUENCE</scope>
</reference>
<proteinExistence type="predicted"/>